<keyword evidence="10 15" id="KW-0472">Membrane</keyword>
<evidence type="ECO:0000256" key="15">
    <source>
        <dbReference type="SAM" id="Phobius"/>
    </source>
</evidence>
<dbReference type="InterPro" id="IPR050327">
    <property type="entry name" value="Proton-linked_MCT"/>
</dbReference>
<dbReference type="KEGG" id="char:105891586"/>
<dbReference type="PROSITE" id="PS50850">
    <property type="entry name" value="MFS"/>
    <property type="match status" value="1"/>
</dbReference>
<feature type="transmembrane region" description="Helical" evidence="15">
    <location>
        <begin position="128"/>
        <end position="147"/>
    </location>
</feature>
<keyword evidence="4" id="KW-0813">Transport</keyword>
<evidence type="ECO:0000256" key="2">
    <source>
        <dbReference type="ARBA" id="ARBA00004653"/>
    </source>
</evidence>
<evidence type="ECO:0000256" key="3">
    <source>
        <dbReference type="ARBA" id="ARBA00006727"/>
    </source>
</evidence>
<dbReference type="PANTHER" id="PTHR11360:SF19">
    <property type="entry name" value="MONOCARBOXYLATE TRANSPORTER 13"/>
    <property type="match status" value="1"/>
</dbReference>
<feature type="transmembrane region" description="Helical" evidence="15">
    <location>
        <begin position="222"/>
        <end position="242"/>
    </location>
</feature>
<dbReference type="AlphaFoldDB" id="A0A8M1KJK4"/>
<dbReference type="FunFam" id="1.20.1250.20:FF:000163">
    <property type="entry name" value="Putative monocarboxylate transporter 13"/>
    <property type="match status" value="1"/>
</dbReference>
<dbReference type="InterPro" id="IPR011701">
    <property type="entry name" value="MFS"/>
</dbReference>
<evidence type="ECO:0000256" key="5">
    <source>
        <dbReference type="ARBA" id="ARBA00022475"/>
    </source>
</evidence>
<dbReference type="Proteomes" id="UP000515152">
    <property type="component" value="Chromosome 7"/>
</dbReference>
<dbReference type="InterPro" id="IPR020846">
    <property type="entry name" value="MFS_dom"/>
</dbReference>
<dbReference type="RefSeq" id="XP_042564047.1">
    <property type="nucleotide sequence ID" value="XM_042708113.1"/>
</dbReference>
<dbReference type="InterPro" id="IPR048233">
    <property type="entry name" value="MFS_MCT_13"/>
</dbReference>
<feature type="transmembrane region" description="Helical" evidence="15">
    <location>
        <begin position="287"/>
        <end position="309"/>
    </location>
</feature>
<feature type="transmembrane region" description="Helical" evidence="15">
    <location>
        <begin position="454"/>
        <end position="476"/>
    </location>
</feature>
<protein>
    <recommendedName>
        <fullName evidence="12">Monocarboxylate transporter 13</fullName>
    </recommendedName>
    <alternativeName>
        <fullName evidence="13">Solute carrier family 16 member 13</fullName>
    </alternativeName>
</protein>
<evidence type="ECO:0000259" key="16">
    <source>
        <dbReference type="PROSITE" id="PS50850"/>
    </source>
</evidence>
<comment type="similarity">
    <text evidence="3">Belongs to the major facilitator superfamily. Monocarboxylate porter (TC 2.A.1.13) family.</text>
</comment>
<evidence type="ECO:0000313" key="18">
    <source>
        <dbReference type="RefSeq" id="XP_042564047.1"/>
    </source>
</evidence>
<feature type="transmembrane region" description="Helical" evidence="15">
    <location>
        <begin position="254"/>
        <end position="275"/>
    </location>
</feature>
<feature type="transmembrane region" description="Helical" evidence="15">
    <location>
        <begin position="198"/>
        <end position="216"/>
    </location>
</feature>
<feature type="region of interest" description="Disordered" evidence="14">
    <location>
        <begin position="101"/>
        <end position="121"/>
    </location>
</feature>
<feature type="region of interest" description="Disordered" evidence="14">
    <location>
        <begin position="517"/>
        <end position="536"/>
    </location>
</feature>
<dbReference type="PANTHER" id="PTHR11360">
    <property type="entry name" value="MONOCARBOXYLATE TRANSPORTER"/>
    <property type="match status" value="1"/>
</dbReference>
<feature type="transmembrane region" description="Helical" evidence="15">
    <location>
        <begin position="33"/>
        <end position="57"/>
    </location>
</feature>
<dbReference type="CDD" id="cd17423">
    <property type="entry name" value="MFS_MCT11_13"/>
    <property type="match status" value="1"/>
</dbReference>
<organism evidence="17 18">
    <name type="scientific">Clupea harengus</name>
    <name type="common">Atlantic herring</name>
    <dbReference type="NCBI Taxonomy" id="7950"/>
    <lineage>
        <taxon>Eukaryota</taxon>
        <taxon>Metazoa</taxon>
        <taxon>Chordata</taxon>
        <taxon>Craniata</taxon>
        <taxon>Vertebrata</taxon>
        <taxon>Euteleostomi</taxon>
        <taxon>Actinopterygii</taxon>
        <taxon>Neopterygii</taxon>
        <taxon>Teleostei</taxon>
        <taxon>Clupei</taxon>
        <taxon>Clupeiformes</taxon>
        <taxon>Clupeoidei</taxon>
        <taxon>Clupeidae</taxon>
        <taxon>Clupea</taxon>
    </lineage>
</organism>
<dbReference type="OrthoDB" id="2213137at2759"/>
<evidence type="ECO:0000256" key="8">
    <source>
        <dbReference type="ARBA" id="ARBA00022989"/>
    </source>
</evidence>
<evidence type="ECO:0000256" key="9">
    <source>
        <dbReference type="ARBA" id="ARBA00023034"/>
    </source>
</evidence>
<keyword evidence="7" id="KW-0769">Symport</keyword>
<dbReference type="GeneID" id="105891586"/>
<dbReference type="GO" id="GO:0000139">
    <property type="term" value="C:Golgi membrane"/>
    <property type="evidence" value="ECO:0007669"/>
    <property type="project" value="UniProtKB-SubCell"/>
</dbReference>
<evidence type="ECO:0000256" key="14">
    <source>
        <dbReference type="SAM" id="MobiDB-lite"/>
    </source>
</evidence>
<accession>A0A8M1KJK4</accession>
<dbReference type="GO" id="GO:0005886">
    <property type="term" value="C:plasma membrane"/>
    <property type="evidence" value="ECO:0007669"/>
    <property type="project" value="UniProtKB-SubCell"/>
</dbReference>
<dbReference type="Pfam" id="PF07690">
    <property type="entry name" value="MFS_1"/>
    <property type="match status" value="1"/>
</dbReference>
<feature type="transmembrane region" description="Helical" evidence="15">
    <location>
        <begin position="330"/>
        <end position="351"/>
    </location>
</feature>
<proteinExistence type="inferred from homology"/>
<dbReference type="GO" id="GO:0015293">
    <property type="term" value="F:symporter activity"/>
    <property type="evidence" value="ECO:0007669"/>
    <property type="project" value="UniProtKB-KW"/>
</dbReference>
<keyword evidence="9" id="KW-0333">Golgi apparatus</keyword>
<feature type="transmembrane region" description="Helical" evidence="15">
    <location>
        <begin position="488"/>
        <end position="511"/>
    </location>
</feature>
<dbReference type="GO" id="GO:0008028">
    <property type="term" value="F:monocarboxylic acid transmembrane transporter activity"/>
    <property type="evidence" value="ECO:0007669"/>
    <property type="project" value="TreeGrafter"/>
</dbReference>
<evidence type="ECO:0000256" key="6">
    <source>
        <dbReference type="ARBA" id="ARBA00022692"/>
    </source>
</evidence>
<evidence type="ECO:0000256" key="10">
    <source>
        <dbReference type="ARBA" id="ARBA00023136"/>
    </source>
</evidence>
<keyword evidence="5" id="KW-1003">Cell membrane</keyword>
<feature type="compositionally biased region" description="Low complexity" evidence="14">
    <location>
        <begin position="101"/>
        <end position="111"/>
    </location>
</feature>
<comment type="function">
    <text evidence="11">Proton-linked monocarboxylate transporter. May catalyze the transport of monocarboxylates across the plasma membrane.</text>
</comment>
<sequence>MAKRSLISPEAASCEAPGPGQGQGAHPPEGVGAVVGAMFVESALVFLIRSLGVFLWIVRYFDESARPCPGSPPLGWPAAAVRGLNPLLSLPSVFGSPSPLSAPLSSSHGEAPGPGAGAGGAHPPEGGWGWVVVGAMFVESALVFGLIRSLGVFFVEFVRYFDESAQAVSWITSIGLAMQQLFGPLATALSNMYGTRPVVMVGGFLSGLGLILASQATSLTHLYLTMGLITGVGWAFVFMPTVASVMQYFTRRRLLAMSVGFTGVGFSSFAFSPLFQLLVEVYAWQGALLILGGLSLNMVACGAVLRPITATKAVDKVTAMLLPLLLQRPFLTYSLAVTFFNAGYFVPYAHLVAHSRHAGFSEYQAALVISTTGVTDIAGRLLSGWVSDRARLRLVHMLSVWALLLGLFLLAVPLGTLGGYAGLLTVSLAQGLCAGAMTPLVFAVMPEIAGMERILGALGLLQFIQSVGGLLGAPLSGWLKDNTGSYSASFGVAGGFLLLGSAVTATLPGFFSSTSHNAPSDAEGVLQSNEGVLQSN</sequence>
<evidence type="ECO:0000256" key="1">
    <source>
        <dbReference type="ARBA" id="ARBA00004651"/>
    </source>
</evidence>
<comment type="subcellular location">
    <subcellularLocation>
        <location evidence="1">Cell membrane</location>
        <topology evidence="1">Multi-pass membrane protein</topology>
    </subcellularLocation>
    <subcellularLocation>
        <location evidence="2">Golgi apparatus membrane</location>
        <topology evidence="2">Multi-pass membrane protein</topology>
    </subcellularLocation>
</comment>
<evidence type="ECO:0000313" key="17">
    <source>
        <dbReference type="Proteomes" id="UP000515152"/>
    </source>
</evidence>
<evidence type="ECO:0000256" key="7">
    <source>
        <dbReference type="ARBA" id="ARBA00022847"/>
    </source>
</evidence>
<evidence type="ECO:0000256" key="4">
    <source>
        <dbReference type="ARBA" id="ARBA00022448"/>
    </source>
</evidence>
<reference evidence="18" key="1">
    <citation type="submission" date="2025-08" db="UniProtKB">
        <authorList>
            <consortium name="RefSeq"/>
        </authorList>
    </citation>
    <scope>IDENTIFICATION</scope>
</reference>
<keyword evidence="8 15" id="KW-1133">Transmembrane helix</keyword>
<feature type="domain" description="Major facilitator superfamily (MFS) profile" evidence="16">
    <location>
        <begin position="129"/>
        <end position="512"/>
    </location>
</feature>
<keyword evidence="6 15" id="KW-0812">Transmembrane</keyword>
<name>A0A8M1KJK4_CLUHA</name>
<feature type="transmembrane region" description="Helical" evidence="15">
    <location>
        <begin position="420"/>
        <end position="442"/>
    </location>
</feature>
<evidence type="ECO:0000256" key="11">
    <source>
        <dbReference type="ARBA" id="ARBA00059080"/>
    </source>
</evidence>
<evidence type="ECO:0000256" key="12">
    <source>
        <dbReference type="ARBA" id="ARBA00073869"/>
    </source>
</evidence>
<evidence type="ECO:0000256" key="13">
    <source>
        <dbReference type="ARBA" id="ARBA00078721"/>
    </source>
</evidence>
<feature type="transmembrane region" description="Helical" evidence="15">
    <location>
        <begin position="394"/>
        <end position="414"/>
    </location>
</feature>
<feature type="region of interest" description="Disordered" evidence="14">
    <location>
        <begin position="1"/>
        <end position="27"/>
    </location>
</feature>
<keyword evidence="17" id="KW-1185">Reference proteome</keyword>
<feature type="compositionally biased region" description="Polar residues" evidence="14">
    <location>
        <begin position="526"/>
        <end position="536"/>
    </location>
</feature>
<gene>
    <name evidence="18" type="primary">LOC105891586</name>
</gene>